<evidence type="ECO:0000313" key="8">
    <source>
        <dbReference type="Proteomes" id="UP000292402"/>
    </source>
</evidence>
<keyword evidence="4" id="KW-0539">Nucleus</keyword>
<comment type="similarity">
    <text evidence="2">Belongs to the SAS10 family.</text>
</comment>
<feature type="compositionally biased region" description="Acidic residues" evidence="5">
    <location>
        <begin position="133"/>
        <end position="146"/>
    </location>
</feature>
<feature type="region of interest" description="Disordered" evidence="5">
    <location>
        <begin position="410"/>
        <end position="553"/>
    </location>
</feature>
<name>A0A4Q4MIJ8_9PLEO</name>
<dbReference type="GO" id="GO:0000462">
    <property type="term" value="P:maturation of SSU-rRNA from tricistronic rRNA transcript (SSU-rRNA, 5.8S rRNA, LSU-rRNA)"/>
    <property type="evidence" value="ECO:0007669"/>
    <property type="project" value="TreeGrafter"/>
</dbReference>
<dbReference type="Pfam" id="PF04000">
    <property type="entry name" value="Sas10_Utp3"/>
    <property type="match status" value="1"/>
</dbReference>
<evidence type="ECO:0000256" key="3">
    <source>
        <dbReference type="ARBA" id="ARBA00022553"/>
    </source>
</evidence>
<feature type="compositionally biased region" description="Acidic residues" evidence="5">
    <location>
        <begin position="429"/>
        <end position="438"/>
    </location>
</feature>
<evidence type="ECO:0000259" key="6">
    <source>
        <dbReference type="Pfam" id="PF09368"/>
    </source>
</evidence>
<feature type="region of interest" description="Disordered" evidence="5">
    <location>
        <begin position="1"/>
        <end position="146"/>
    </location>
</feature>
<dbReference type="EMBL" id="PDXA01000015">
    <property type="protein sequence ID" value="RYN51855.1"/>
    <property type="molecule type" value="Genomic_DNA"/>
</dbReference>
<feature type="compositionally biased region" description="Basic residues" evidence="5">
    <location>
        <begin position="596"/>
        <end position="622"/>
    </location>
</feature>
<feature type="domain" description="Sas10 C-terminal" evidence="6">
    <location>
        <begin position="580"/>
        <end position="657"/>
    </location>
</feature>
<evidence type="ECO:0000256" key="2">
    <source>
        <dbReference type="ARBA" id="ARBA00010979"/>
    </source>
</evidence>
<dbReference type="PANTHER" id="PTHR13237:SF8">
    <property type="entry name" value="SOMETHING ABOUT SILENCING PROTEIN 10"/>
    <property type="match status" value="1"/>
</dbReference>
<dbReference type="PANTHER" id="PTHR13237">
    <property type="entry name" value="SOMETHING ABOUT SILENCING PROTEIN 10-RELATED"/>
    <property type="match status" value="1"/>
</dbReference>
<feature type="compositionally biased region" description="Basic and acidic residues" evidence="5">
    <location>
        <begin position="39"/>
        <end position="49"/>
    </location>
</feature>
<evidence type="ECO:0000256" key="4">
    <source>
        <dbReference type="ARBA" id="ARBA00023242"/>
    </source>
</evidence>
<feature type="compositionally biased region" description="Acidic residues" evidence="5">
    <location>
        <begin position="71"/>
        <end position="106"/>
    </location>
</feature>
<comment type="subcellular location">
    <subcellularLocation>
        <location evidence="1">Nucleus</location>
    </subcellularLocation>
</comment>
<gene>
    <name evidence="7" type="ORF">AA0114_g5373</name>
</gene>
<dbReference type="Proteomes" id="UP000292402">
    <property type="component" value="Unassembled WGS sequence"/>
</dbReference>
<evidence type="ECO:0000256" key="1">
    <source>
        <dbReference type="ARBA" id="ARBA00004123"/>
    </source>
</evidence>
<evidence type="ECO:0000313" key="7">
    <source>
        <dbReference type="EMBL" id="RYN51855.1"/>
    </source>
</evidence>
<dbReference type="InterPro" id="IPR007146">
    <property type="entry name" value="Sas10/Utp3/C1D"/>
</dbReference>
<dbReference type="AlphaFoldDB" id="A0A4Q4MIJ8"/>
<organism evidence="7 8">
    <name type="scientific">Alternaria tenuissima</name>
    <dbReference type="NCBI Taxonomy" id="119927"/>
    <lineage>
        <taxon>Eukaryota</taxon>
        <taxon>Fungi</taxon>
        <taxon>Dikarya</taxon>
        <taxon>Ascomycota</taxon>
        <taxon>Pezizomycotina</taxon>
        <taxon>Dothideomycetes</taxon>
        <taxon>Pleosporomycetidae</taxon>
        <taxon>Pleosporales</taxon>
        <taxon>Pleosporineae</taxon>
        <taxon>Pleosporaceae</taxon>
        <taxon>Alternaria</taxon>
        <taxon>Alternaria sect. Alternaria</taxon>
        <taxon>Alternaria alternata complex</taxon>
    </lineage>
</organism>
<feature type="compositionally biased region" description="Basic and acidic residues" evidence="5">
    <location>
        <begin position="466"/>
        <end position="507"/>
    </location>
</feature>
<accession>A0A4Q4MIJ8</accession>
<feature type="region of interest" description="Disordered" evidence="5">
    <location>
        <begin position="589"/>
        <end position="622"/>
    </location>
</feature>
<proteinExistence type="inferred from homology"/>
<sequence length="657" mass="73137">MAKKRKASGGASRAPKAPKEEDSRMRINTFEDVADSEDEFHMNRDKILLDEGPAAKRMRKYQEEDKFLQPSDEEVLDAGSDDDDDEEEDDEDDEDDDTGDESEDDITGQRKPADEDEEEDVGGWGASKKDYYDADAIETEQDALDEEAEARRIQKKQLQSMTEADFGFDEDEWMAEDGEKAAEGGAVVTEVLPQLQITDSMSEEERMKIMRTRYPEFEHISKEYLRLQPLHEELAAAANAAERVLKAQAAKSGKSGKILPTPKAVTKYRACAAYLAAMAMYFAVLGSTATDDGSPVIAMDPAELHEHPVMETLLKCQKVWTRIEDLPLGDPMVEAEDDEEDSFVDEISVEELENDLSVKKPTKQKKTRAERAAELARAEASARRAAKLAKTEQDLASLDTLTAKAALKKAARKKKTPAVESKLNLLNADDSDFGEETELTAHEAAEKAKKKKSLRFYTSQIAQKANKRDNAGKDQGGDADIPHRERLKDRQARLQAEAEKRGQHKDAGPGVALGEDDGASSADEAPGTRRDDFEDEDGYYDMVAARSNDKKQTKLERAEAYALAKKEGAQVVEEEVIGDDGRRMISYQIQKNKGLTPHRKKSVRNPRVKKKEKYKEKQKKLKSMKQVFDKGAAAKGSANYGGELTGIKSGLVRSRKL</sequence>
<dbReference type="GO" id="GO:0032040">
    <property type="term" value="C:small-subunit processome"/>
    <property type="evidence" value="ECO:0007669"/>
    <property type="project" value="TreeGrafter"/>
</dbReference>
<dbReference type="InterPro" id="IPR018972">
    <property type="entry name" value="Sas10_C_dom"/>
</dbReference>
<protein>
    <recommendedName>
        <fullName evidence="6">Sas10 C-terminal domain-containing protein</fullName>
    </recommendedName>
</protein>
<comment type="caution">
    <text evidence="7">The sequence shown here is derived from an EMBL/GenBank/DDBJ whole genome shotgun (WGS) entry which is preliminary data.</text>
</comment>
<reference evidence="8" key="1">
    <citation type="journal article" date="2019" name="bioRxiv">
        <title>Genomics, evolutionary history and diagnostics of the Alternaria alternata species group including apple and Asian pear pathotypes.</title>
        <authorList>
            <person name="Armitage A.D."/>
            <person name="Cockerton H.M."/>
            <person name="Sreenivasaprasad S."/>
            <person name="Woodhall J.W."/>
            <person name="Lane C.R."/>
            <person name="Harrison R.J."/>
            <person name="Clarkson J.P."/>
        </authorList>
    </citation>
    <scope>NUCLEOTIDE SEQUENCE [LARGE SCALE GENOMIC DNA]</scope>
    <source>
        <strain evidence="8">FERA 1082</strain>
    </source>
</reference>
<dbReference type="Pfam" id="PF09368">
    <property type="entry name" value="Sas10"/>
    <property type="match status" value="1"/>
</dbReference>
<evidence type="ECO:0000256" key="5">
    <source>
        <dbReference type="SAM" id="MobiDB-lite"/>
    </source>
</evidence>
<keyword evidence="3" id="KW-0597">Phosphoprotein</keyword>